<organism evidence="2 3">
    <name type="scientific">Armillaria borealis</name>
    <dbReference type="NCBI Taxonomy" id="47425"/>
    <lineage>
        <taxon>Eukaryota</taxon>
        <taxon>Fungi</taxon>
        <taxon>Dikarya</taxon>
        <taxon>Basidiomycota</taxon>
        <taxon>Agaricomycotina</taxon>
        <taxon>Agaricomycetes</taxon>
        <taxon>Agaricomycetidae</taxon>
        <taxon>Agaricales</taxon>
        <taxon>Marasmiineae</taxon>
        <taxon>Physalacriaceae</taxon>
        <taxon>Armillaria</taxon>
    </lineage>
</organism>
<keyword evidence="1" id="KW-1133">Transmembrane helix</keyword>
<protein>
    <submittedName>
        <fullName evidence="2">Uncharacterized protein</fullName>
    </submittedName>
</protein>
<proteinExistence type="predicted"/>
<feature type="transmembrane region" description="Helical" evidence="1">
    <location>
        <begin position="54"/>
        <end position="72"/>
    </location>
</feature>
<keyword evidence="3" id="KW-1185">Reference proteome</keyword>
<keyword evidence="1" id="KW-0472">Membrane</keyword>
<dbReference type="Proteomes" id="UP001175226">
    <property type="component" value="Unassembled WGS sequence"/>
</dbReference>
<gene>
    <name evidence="2" type="ORF">EV421DRAFT_1783902</name>
</gene>
<sequence>MSCCDRCRFTTRNLGAYILLVFGSIIPVVGNVYVPWSPLHTPAQSFMRNRWSKVPVPMGMVCMAVLTNRMFIVAS</sequence>
<evidence type="ECO:0000313" key="3">
    <source>
        <dbReference type="Proteomes" id="UP001175226"/>
    </source>
</evidence>
<evidence type="ECO:0000313" key="2">
    <source>
        <dbReference type="EMBL" id="KAK0448679.1"/>
    </source>
</evidence>
<reference evidence="2" key="1">
    <citation type="submission" date="2023-06" db="EMBL/GenBank/DDBJ databases">
        <authorList>
            <consortium name="Lawrence Berkeley National Laboratory"/>
            <person name="Ahrendt S."/>
            <person name="Sahu N."/>
            <person name="Indic B."/>
            <person name="Wong-Bajracharya J."/>
            <person name="Merenyi Z."/>
            <person name="Ke H.-M."/>
            <person name="Monk M."/>
            <person name="Kocsube S."/>
            <person name="Drula E."/>
            <person name="Lipzen A."/>
            <person name="Balint B."/>
            <person name="Henrissat B."/>
            <person name="Andreopoulos B."/>
            <person name="Martin F.M."/>
            <person name="Harder C.B."/>
            <person name="Rigling D."/>
            <person name="Ford K.L."/>
            <person name="Foster G.D."/>
            <person name="Pangilinan J."/>
            <person name="Papanicolaou A."/>
            <person name="Barry K."/>
            <person name="LaButti K."/>
            <person name="Viragh M."/>
            <person name="Koriabine M."/>
            <person name="Yan M."/>
            <person name="Riley R."/>
            <person name="Champramary S."/>
            <person name="Plett K.L."/>
            <person name="Tsai I.J."/>
            <person name="Slot J."/>
            <person name="Sipos G."/>
            <person name="Plett J."/>
            <person name="Nagy L.G."/>
            <person name="Grigoriev I.V."/>
        </authorList>
    </citation>
    <scope>NUCLEOTIDE SEQUENCE</scope>
    <source>
        <strain evidence="2">FPL87.14</strain>
    </source>
</reference>
<accession>A0AA39JTV5</accession>
<evidence type="ECO:0000256" key="1">
    <source>
        <dbReference type="SAM" id="Phobius"/>
    </source>
</evidence>
<dbReference type="EMBL" id="JAUEPT010000009">
    <property type="protein sequence ID" value="KAK0448679.1"/>
    <property type="molecule type" value="Genomic_DNA"/>
</dbReference>
<feature type="transmembrane region" description="Helical" evidence="1">
    <location>
        <begin position="14"/>
        <end position="34"/>
    </location>
</feature>
<dbReference type="AlphaFoldDB" id="A0AA39JTV5"/>
<comment type="caution">
    <text evidence="2">The sequence shown here is derived from an EMBL/GenBank/DDBJ whole genome shotgun (WGS) entry which is preliminary data.</text>
</comment>
<keyword evidence="1" id="KW-0812">Transmembrane</keyword>
<name>A0AA39JTV5_9AGAR</name>